<dbReference type="GO" id="GO:0044183">
    <property type="term" value="F:protein folding chaperone"/>
    <property type="evidence" value="ECO:0007669"/>
    <property type="project" value="TreeGrafter"/>
</dbReference>
<dbReference type="OrthoDB" id="550424at2759"/>
<keyword evidence="1 6" id="KW-0645">Protease</keyword>
<keyword evidence="3 6" id="KW-0378">Hydrolase</keyword>
<evidence type="ECO:0000256" key="4">
    <source>
        <dbReference type="ARBA" id="ARBA00022833"/>
    </source>
</evidence>
<dbReference type="Gene3D" id="1.10.287.110">
    <property type="entry name" value="DnaJ domain"/>
    <property type="match status" value="1"/>
</dbReference>
<dbReference type="InterPro" id="IPR036869">
    <property type="entry name" value="J_dom_sf"/>
</dbReference>
<evidence type="ECO:0000256" key="2">
    <source>
        <dbReference type="ARBA" id="ARBA00022723"/>
    </source>
</evidence>
<dbReference type="PRINTS" id="PR00625">
    <property type="entry name" value="JDOMAIN"/>
</dbReference>
<dbReference type="PANTHER" id="PTHR43948">
    <property type="entry name" value="DNAJ HOMOLOG SUBFAMILY B"/>
    <property type="match status" value="1"/>
</dbReference>
<evidence type="ECO:0000256" key="1">
    <source>
        <dbReference type="ARBA" id="ARBA00022670"/>
    </source>
</evidence>
<dbReference type="InterPro" id="IPR001567">
    <property type="entry name" value="Pept_M3A_M3B_dom"/>
</dbReference>
<dbReference type="GO" id="GO:0005737">
    <property type="term" value="C:cytoplasm"/>
    <property type="evidence" value="ECO:0007669"/>
    <property type="project" value="TreeGrafter"/>
</dbReference>
<comment type="caution">
    <text evidence="8">The sequence shown here is derived from an EMBL/GenBank/DDBJ whole genome shotgun (WGS) entry which is preliminary data.</text>
</comment>
<evidence type="ECO:0000256" key="5">
    <source>
        <dbReference type="ARBA" id="ARBA00023049"/>
    </source>
</evidence>
<reference evidence="8 9" key="1">
    <citation type="submission" date="2019-03" db="EMBL/GenBank/DDBJ databases">
        <title>Single cell metagenomics reveals metabolic interactions within the superorganism composed of flagellate Streblomastix strix and complex community of Bacteroidetes bacteria on its surface.</title>
        <authorList>
            <person name="Treitli S.C."/>
            <person name="Kolisko M."/>
            <person name="Husnik F."/>
            <person name="Keeling P."/>
            <person name="Hampl V."/>
        </authorList>
    </citation>
    <scope>NUCLEOTIDE SEQUENCE [LARGE SCALE GENOMIC DNA]</scope>
    <source>
        <strain evidence="8">ST1C</strain>
    </source>
</reference>
<evidence type="ECO:0000313" key="9">
    <source>
        <dbReference type="Proteomes" id="UP000324800"/>
    </source>
</evidence>
<dbReference type="GO" id="GO:0051082">
    <property type="term" value="F:unfolded protein binding"/>
    <property type="evidence" value="ECO:0007669"/>
    <property type="project" value="TreeGrafter"/>
</dbReference>
<dbReference type="GO" id="GO:0046872">
    <property type="term" value="F:metal ion binding"/>
    <property type="evidence" value="ECO:0007669"/>
    <property type="project" value="UniProtKB-UniRule"/>
</dbReference>
<comment type="cofactor">
    <cofactor evidence="6">
        <name>Zn(2+)</name>
        <dbReference type="ChEBI" id="CHEBI:29105"/>
    </cofactor>
    <text evidence="6">Binds 1 zinc ion.</text>
</comment>
<comment type="similarity">
    <text evidence="6">Belongs to the peptidase M3 family.</text>
</comment>
<dbReference type="Pfam" id="PF01432">
    <property type="entry name" value="Peptidase_M3"/>
    <property type="match status" value="1"/>
</dbReference>
<dbReference type="PANTHER" id="PTHR43948:SF10">
    <property type="entry name" value="MRJ, ISOFORM E"/>
    <property type="match status" value="1"/>
</dbReference>
<dbReference type="PROSITE" id="PS00636">
    <property type="entry name" value="DNAJ_1"/>
    <property type="match status" value="1"/>
</dbReference>
<organism evidence="8 9">
    <name type="scientific">Streblomastix strix</name>
    <dbReference type="NCBI Taxonomy" id="222440"/>
    <lineage>
        <taxon>Eukaryota</taxon>
        <taxon>Metamonada</taxon>
        <taxon>Preaxostyla</taxon>
        <taxon>Oxymonadida</taxon>
        <taxon>Streblomastigidae</taxon>
        <taxon>Streblomastix</taxon>
    </lineage>
</organism>
<evidence type="ECO:0000313" key="8">
    <source>
        <dbReference type="EMBL" id="KAA6382503.1"/>
    </source>
</evidence>
<dbReference type="SUPFAM" id="SSF46565">
    <property type="entry name" value="Chaperone J-domain"/>
    <property type="match status" value="1"/>
</dbReference>
<dbReference type="GO" id="GO:0004222">
    <property type="term" value="F:metalloendopeptidase activity"/>
    <property type="evidence" value="ECO:0007669"/>
    <property type="project" value="InterPro"/>
</dbReference>
<dbReference type="InterPro" id="IPR001623">
    <property type="entry name" value="DnaJ_domain"/>
</dbReference>
<dbReference type="EMBL" id="SNRW01006748">
    <property type="protein sequence ID" value="KAA6382503.1"/>
    <property type="molecule type" value="Genomic_DNA"/>
</dbReference>
<feature type="non-terminal residue" evidence="8">
    <location>
        <position position="338"/>
    </location>
</feature>
<keyword evidence="5 6" id="KW-0482">Metalloprotease</keyword>
<name>A0A5J4VJU8_9EUKA</name>
<dbReference type="CDD" id="cd06257">
    <property type="entry name" value="DnaJ"/>
    <property type="match status" value="1"/>
</dbReference>
<dbReference type="Gene3D" id="1.10.1370.20">
    <property type="entry name" value="Oligoendopeptidase f, C-terminal domain"/>
    <property type="match status" value="1"/>
</dbReference>
<dbReference type="GO" id="GO:0051087">
    <property type="term" value="F:protein-folding chaperone binding"/>
    <property type="evidence" value="ECO:0007669"/>
    <property type="project" value="TreeGrafter"/>
</dbReference>
<dbReference type="GO" id="GO:0006508">
    <property type="term" value="P:proteolysis"/>
    <property type="evidence" value="ECO:0007669"/>
    <property type="project" value="UniProtKB-KW"/>
</dbReference>
<accession>A0A5J4VJU8</accession>
<dbReference type="InterPro" id="IPR018253">
    <property type="entry name" value="DnaJ_domain_CS"/>
</dbReference>
<dbReference type="SMART" id="SM00271">
    <property type="entry name" value="DnaJ"/>
    <property type="match status" value="1"/>
</dbReference>
<dbReference type="Proteomes" id="UP000324800">
    <property type="component" value="Unassembled WGS sequence"/>
</dbReference>
<feature type="domain" description="J" evidence="7">
    <location>
        <begin position="194"/>
        <end position="261"/>
    </location>
</feature>
<evidence type="ECO:0000259" key="7">
    <source>
        <dbReference type="PROSITE" id="PS50076"/>
    </source>
</evidence>
<dbReference type="PROSITE" id="PS50076">
    <property type="entry name" value="DNAJ_2"/>
    <property type="match status" value="1"/>
</dbReference>
<evidence type="ECO:0000256" key="3">
    <source>
        <dbReference type="ARBA" id="ARBA00022801"/>
    </source>
</evidence>
<proteinExistence type="inferred from homology"/>
<dbReference type="AlphaFoldDB" id="A0A5J4VJU8"/>
<evidence type="ECO:0000256" key="6">
    <source>
        <dbReference type="RuleBase" id="RU003435"/>
    </source>
</evidence>
<dbReference type="Pfam" id="PF00226">
    <property type="entry name" value="DnaJ"/>
    <property type="match status" value="1"/>
</dbReference>
<keyword evidence="2 6" id="KW-0479">Metal-binding</keyword>
<dbReference type="SUPFAM" id="SSF55486">
    <property type="entry name" value="Metalloproteases ('zincins'), catalytic domain"/>
    <property type="match status" value="1"/>
</dbReference>
<gene>
    <name evidence="8" type="ORF">EZS28_021970</name>
</gene>
<sequence>MSFKEARENVLQALTPLGQDYVSIVRQGLTSKEEGGYALADISTYMQPLYLLIIHSDDIDDAFTLAHELGHSMHSYYSDHSQPHNIAYCKMVVAEIVLIMNEMLLHEYLMQKALKEQNKQMELFLINKLTEMSQEAIIRQTQFAEFERDLHKIAIKGEALTPNLMSSLFRRLNLRIIERWIQMMFVSDSCADRDYYQVLGVNRGASREDIKRAYKDLSMKFHPDKVKTGNADEAQKKYSEINNAYEVLYDEKKRGIYDSQGEDGIKRMGQGQDNPFGNFQNPFQSFFTFNFGDQGDEHIDGPNISLIDSIVGGTFIIPHFIGRRVTVDRRSQSTKEGE</sequence>
<protein>
    <submittedName>
        <fullName evidence="8">Putative oligoendopeptidase F</fullName>
    </submittedName>
</protein>
<dbReference type="GO" id="GO:0005634">
    <property type="term" value="C:nucleus"/>
    <property type="evidence" value="ECO:0007669"/>
    <property type="project" value="TreeGrafter"/>
</dbReference>
<dbReference type="InterPro" id="IPR042088">
    <property type="entry name" value="OligoPept_F_C"/>
</dbReference>
<keyword evidence="4 6" id="KW-0862">Zinc</keyword>